<evidence type="ECO:0000313" key="1">
    <source>
        <dbReference type="EMBL" id="RNA33750.1"/>
    </source>
</evidence>
<protein>
    <submittedName>
        <fullName evidence="1">Uncharacterized protein</fullName>
    </submittedName>
</protein>
<dbReference type="Proteomes" id="UP000276133">
    <property type="component" value="Unassembled WGS sequence"/>
</dbReference>
<accession>A0A3M7SE00</accession>
<gene>
    <name evidence="1" type="ORF">BpHYR1_000209</name>
</gene>
<evidence type="ECO:0000313" key="2">
    <source>
        <dbReference type="Proteomes" id="UP000276133"/>
    </source>
</evidence>
<dbReference type="AlphaFoldDB" id="A0A3M7SE00"/>
<comment type="caution">
    <text evidence="1">The sequence shown here is derived from an EMBL/GenBank/DDBJ whole genome shotgun (WGS) entry which is preliminary data.</text>
</comment>
<sequence>KHNKERQIYHPAKAIKVKTVFERIAIYLIWGLPETPEGFKGILLITEPLTRKAWAYCILTLNNVNDTLEKYQKRQKSIILRNFTNQFKN</sequence>
<dbReference type="OrthoDB" id="5592268at2759"/>
<reference evidence="1 2" key="1">
    <citation type="journal article" date="2018" name="Sci. Rep.">
        <title>Genomic signatures of local adaptation to the degree of environmental predictability in rotifers.</title>
        <authorList>
            <person name="Franch-Gras L."/>
            <person name="Hahn C."/>
            <person name="Garcia-Roger E.M."/>
            <person name="Carmona M.J."/>
            <person name="Serra M."/>
            <person name="Gomez A."/>
        </authorList>
    </citation>
    <scope>NUCLEOTIDE SEQUENCE [LARGE SCALE GENOMIC DNA]</scope>
    <source>
        <strain evidence="1">HYR1</strain>
    </source>
</reference>
<proteinExistence type="predicted"/>
<feature type="non-terminal residue" evidence="1">
    <location>
        <position position="1"/>
    </location>
</feature>
<keyword evidence="2" id="KW-1185">Reference proteome</keyword>
<dbReference type="EMBL" id="REGN01001586">
    <property type="protein sequence ID" value="RNA33750.1"/>
    <property type="molecule type" value="Genomic_DNA"/>
</dbReference>
<organism evidence="1 2">
    <name type="scientific">Brachionus plicatilis</name>
    <name type="common">Marine rotifer</name>
    <name type="synonym">Brachionus muelleri</name>
    <dbReference type="NCBI Taxonomy" id="10195"/>
    <lineage>
        <taxon>Eukaryota</taxon>
        <taxon>Metazoa</taxon>
        <taxon>Spiralia</taxon>
        <taxon>Gnathifera</taxon>
        <taxon>Rotifera</taxon>
        <taxon>Eurotatoria</taxon>
        <taxon>Monogononta</taxon>
        <taxon>Pseudotrocha</taxon>
        <taxon>Ploima</taxon>
        <taxon>Brachionidae</taxon>
        <taxon>Brachionus</taxon>
    </lineage>
</organism>
<name>A0A3M7SE00_BRAPC</name>